<evidence type="ECO:0000256" key="6">
    <source>
        <dbReference type="ARBA" id="ARBA00055169"/>
    </source>
</evidence>
<evidence type="ECO:0000313" key="15">
    <source>
        <dbReference type="Proteomes" id="UP000007089"/>
    </source>
</evidence>
<comment type="subunit">
    <text evidence="7">Homodimer. Forms a stable heterotetrameric complex of 2 MoeB and 2 MoaD during adenylation of MoaD.</text>
</comment>
<dbReference type="HOGENOM" id="CLU_013325_1_0_7"/>
<dbReference type="InterPro" id="IPR036873">
    <property type="entry name" value="Rhodanese-like_dom_sf"/>
</dbReference>
<dbReference type="InterPro" id="IPR045886">
    <property type="entry name" value="ThiF/MoeB/HesA"/>
</dbReference>
<dbReference type="NCBIfam" id="NF004281">
    <property type="entry name" value="PRK05690.1"/>
    <property type="match status" value="1"/>
</dbReference>
<evidence type="ECO:0000256" key="4">
    <source>
        <dbReference type="ARBA" id="ARBA00022840"/>
    </source>
</evidence>
<dbReference type="Gene3D" id="3.40.250.10">
    <property type="entry name" value="Rhodanese-like domain"/>
    <property type="match status" value="1"/>
</dbReference>
<dbReference type="EMBL" id="CP001359">
    <property type="protein sequence ID" value="ACL66976.1"/>
    <property type="molecule type" value="Genomic_DNA"/>
</dbReference>
<evidence type="ECO:0000256" key="8">
    <source>
        <dbReference type="ARBA" id="ARBA00066884"/>
    </source>
</evidence>
<dbReference type="RefSeq" id="WP_015934749.1">
    <property type="nucleotide sequence ID" value="NC_011891.1"/>
</dbReference>
<dbReference type="InterPro" id="IPR000594">
    <property type="entry name" value="ThiF_NAD_FAD-bd"/>
</dbReference>
<feature type="domain" description="Rhodanese" evidence="13">
    <location>
        <begin position="300"/>
        <end position="388"/>
    </location>
</feature>
<dbReference type="EC" id="2.7.7.80" evidence="8"/>
<dbReference type="GO" id="GO:0004792">
    <property type="term" value="F:thiosulfate-cyanide sulfurtransferase activity"/>
    <property type="evidence" value="ECO:0007669"/>
    <property type="project" value="TreeGrafter"/>
</dbReference>
<proteinExistence type="inferred from homology"/>
<evidence type="ECO:0000256" key="3">
    <source>
        <dbReference type="ARBA" id="ARBA00022741"/>
    </source>
</evidence>
<evidence type="ECO:0000313" key="14">
    <source>
        <dbReference type="EMBL" id="ACL66976.1"/>
    </source>
</evidence>
<keyword evidence="15" id="KW-1185">Reference proteome</keyword>
<dbReference type="GO" id="GO:0005524">
    <property type="term" value="F:ATP binding"/>
    <property type="evidence" value="ECO:0007669"/>
    <property type="project" value="UniProtKB-KW"/>
</dbReference>
<dbReference type="PANTHER" id="PTHR10953">
    <property type="entry name" value="UBIQUITIN-ACTIVATING ENZYME E1"/>
    <property type="match status" value="1"/>
</dbReference>
<comment type="similarity">
    <text evidence="1">Belongs to the HesA/MoeB/ThiF family.</text>
</comment>
<evidence type="ECO:0000256" key="10">
    <source>
        <dbReference type="ARBA" id="ARBA00075110"/>
    </source>
</evidence>
<dbReference type="SUPFAM" id="SSF69572">
    <property type="entry name" value="Activating enzymes of the ubiquitin-like proteins"/>
    <property type="match status" value="1"/>
</dbReference>
<dbReference type="PANTHER" id="PTHR10953:SF102">
    <property type="entry name" value="ADENYLYLTRANSFERASE AND SULFURTRANSFERASE MOCS3"/>
    <property type="match status" value="1"/>
</dbReference>
<evidence type="ECO:0000256" key="1">
    <source>
        <dbReference type="ARBA" id="ARBA00009919"/>
    </source>
</evidence>
<comment type="catalytic activity">
    <reaction evidence="5">
        <text>[molybdopterin-synthase sulfur-carrier protein]-C-terminal Gly-Gly + ATP + H(+) = [molybdopterin-synthase sulfur-carrier protein]-C-terminal Gly-Gly-AMP + diphosphate</text>
        <dbReference type="Rhea" id="RHEA:43616"/>
        <dbReference type="Rhea" id="RHEA-COMP:12159"/>
        <dbReference type="Rhea" id="RHEA-COMP:12202"/>
        <dbReference type="ChEBI" id="CHEBI:15378"/>
        <dbReference type="ChEBI" id="CHEBI:30616"/>
        <dbReference type="ChEBI" id="CHEBI:33019"/>
        <dbReference type="ChEBI" id="CHEBI:90618"/>
        <dbReference type="ChEBI" id="CHEBI:90778"/>
        <dbReference type="EC" id="2.7.7.80"/>
    </reaction>
</comment>
<protein>
    <recommendedName>
        <fullName evidence="9">Molybdopterin-synthase adenylyltransferase</fullName>
        <ecNumber evidence="8">2.7.7.80</ecNumber>
    </recommendedName>
    <alternativeName>
        <fullName evidence="12">MoaD protein adenylase</fullName>
    </alternativeName>
    <alternativeName>
        <fullName evidence="10">Molybdopterin-converting factor subunit 1 adenylase</fullName>
    </alternativeName>
    <alternativeName>
        <fullName evidence="11">Sulfur carrier protein MoaD adenylyltransferase</fullName>
    </alternativeName>
</protein>
<organism evidence="14 15">
    <name type="scientific">Anaeromyxobacter dehalogenans (strain ATCC BAA-258 / DSM 21875 / 2CP-1)</name>
    <dbReference type="NCBI Taxonomy" id="455488"/>
    <lineage>
        <taxon>Bacteria</taxon>
        <taxon>Pseudomonadati</taxon>
        <taxon>Myxococcota</taxon>
        <taxon>Myxococcia</taxon>
        <taxon>Myxococcales</taxon>
        <taxon>Cystobacterineae</taxon>
        <taxon>Anaeromyxobacteraceae</taxon>
        <taxon>Anaeromyxobacter</taxon>
    </lineage>
</organism>
<dbReference type="PROSITE" id="PS50206">
    <property type="entry name" value="RHODANESE_3"/>
    <property type="match status" value="1"/>
</dbReference>
<gene>
    <name evidence="14" type="ordered locus">A2cp1_3646</name>
</gene>
<keyword evidence="4" id="KW-0067">ATP-binding</keyword>
<dbReference type="GO" id="GO:0008146">
    <property type="term" value="F:sulfotransferase activity"/>
    <property type="evidence" value="ECO:0007669"/>
    <property type="project" value="TreeGrafter"/>
</dbReference>
<dbReference type="AlphaFoldDB" id="B8J681"/>
<dbReference type="Proteomes" id="UP000007089">
    <property type="component" value="Chromosome"/>
</dbReference>
<dbReference type="InterPro" id="IPR001763">
    <property type="entry name" value="Rhodanese-like_dom"/>
</dbReference>
<dbReference type="CDD" id="cd00757">
    <property type="entry name" value="ThiF_MoeB_HesA_family"/>
    <property type="match status" value="1"/>
</dbReference>
<dbReference type="GO" id="GO:0008641">
    <property type="term" value="F:ubiquitin-like modifier activating enzyme activity"/>
    <property type="evidence" value="ECO:0007669"/>
    <property type="project" value="InterPro"/>
</dbReference>
<accession>B8J681</accession>
<dbReference type="GO" id="GO:0005829">
    <property type="term" value="C:cytosol"/>
    <property type="evidence" value="ECO:0007669"/>
    <property type="project" value="TreeGrafter"/>
</dbReference>
<dbReference type="CDD" id="cd00158">
    <property type="entry name" value="RHOD"/>
    <property type="match status" value="1"/>
</dbReference>
<dbReference type="FunFam" id="3.40.50.720:FF:000033">
    <property type="entry name" value="Adenylyltransferase and sulfurtransferase MOCS3"/>
    <property type="match status" value="1"/>
</dbReference>
<evidence type="ECO:0000256" key="9">
    <source>
        <dbReference type="ARBA" id="ARBA00073635"/>
    </source>
</evidence>
<name>B8J681_ANAD2</name>
<dbReference type="SMART" id="SM00450">
    <property type="entry name" value="RHOD"/>
    <property type="match status" value="1"/>
</dbReference>
<evidence type="ECO:0000256" key="2">
    <source>
        <dbReference type="ARBA" id="ARBA00022679"/>
    </source>
</evidence>
<evidence type="ECO:0000256" key="12">
    <source>
        <dbReference type="ARBA" id="ARBA00078531"/>
    </source>
</evidence>
<reference evidence="14" key="1">
    <citation type="submission" date="2009-01" db="EMBL/GenBank/DDBJ databases">
        <title>Complete sequence of Anaeromyxobacter dehalogenans 2CP-1.</title>
        <authorList>
            <consortium name="US DOE Joint Genome Institute"/>
            <person name="Lucas S."/>
            <person name="Copeland A."/>
            <person name="Lapidus A."/>
            <person name="Glavina del Rio T."/>
            <person name="Dalin E."/>
            <person name="Tice H."/>
            <person name="Bruce D."/>
            <person name="Goodwin L."/>
            <person name="Pitluck S."/>
            <person name="Saunders E."/>
            <person name="Brettin T."/>
            <person name="Detter J.C."/>
            <person name="Han C."/>
            <person name="Larimer F."/>
            <person name="Land M."/>
            <person name="Hauser L."/>
            <person name="Kyrpides N."/>
            <person name="Ovchinnikova G."/>
            <person name="Beliaev A.S."/>
            <person name="Richardson P."/>
        </authorList>
    </citation>
    <scope>NUCLEOTIDE SEQUENCE</scope>
    <source>
        <strain evidence="14">2CP-1</strain>
    </source>
</reference>
<evidence type="ECO:0000256" key="11">
    <source>
        <dbReference type="ARBA" id="ARBA00075328"/>
    </source>
</evidence>
<dbReference type="GO" id="GO:0061605">
    <property type="term" value="F:molybdopterin-synthase adenylyltransferase activity"/>
    <property type="evidence" value="ECO:0007669"/>
    <property type="project" value="UniProtKB-EC"/>
</dbReference>
<dbReference type="Gene3D" id="3.40.50.720">
    <property type="entry name" value="NAD(P)-binding Rossmann-like Domain"/>
    <property type="match status" value="1"/>
</dbReference>
<evidence type="ECO:0000256" key="5">
    <source>
        <dbReference type="ARBA" id="ARBA00052218"/>
    </source>
</evidence>
<dbReference type="Pfam" id="PF00899">
    <property type="entry name" value="ThiF"/>
    <property type="match status" value="1"/>
</dbReference>
<evidence type="ECO:0000256" key="7">
    <source>
        <dbReference type="ARBA" id="ARBA00063809"/>
    </source>
</evidence>
<keyword evidence="3" id="KW-0547">Nucleotide-binding</keyword>
<sequence length="390" mass="42552">MSIGRPASELPELSNEEILRYSRHLIIPEVGVEGQRRLKAARVLLVGAGGLGSPNALYLAAAGVGTLGIVEADVVDVTNLQRQVLHGTKDVGRKKLESARERIRDVNPHVKVIAHDAWLTSENALEILSGYDLVVDGTDNFATRYLVNDACVLLGKPNVYGSIFRFEGQSTVFCTADGPCYRCLYPEPPPPGMVPSCAEGGVLGILPGLVGLVQATEAVKLITGVGEPLVGRLLLVDALGMQFRTVKLRKDPRCPACGTREIQALIDYQQFCGIRGDETEQAADGVPSITAGELDARRRRGEDFDLIDVREPHEWEIGRIEGARLAPLSTFAEALRTFDSARDLVLYCKSGARSARAVRQLQEAGFRRVWNLEGGILRWSEEIDPSVPRY</sequence>
<evidence type="ECO:0000259" key="13">
    <source>
        <dbReference type="PROSITE" id="PS50206"/>
    </source>
</evidence>
<dbReference type="Pfam" id="PF00581">
    <property type="entry name" value="Rhodanese"/>
    <property type="match status" value="1"/>
</dbReference>
<comment type="function">
    <text evidence="6">Catalyzes the adenylation by ATP of the carboxyl group of the C-terminal glycine of sulfur carrier protein MoaD.</text>
</comment>
<dbReference type="InterPro" id="IPR035985">
    <property type="entry name" value="Ubiquitin-activating_enz"/>
</dbReference>
<keyword evidence="2" id="KW-0808">Transferase</keyword>
<dbReference type="KEGG" id="acp:A2cp1_3646"/>